<accession>A0AAV9BX29</accession>
<evidence type="ECO:0000259" key="6">
    <source>
        <dbReference type="PROSITE" id="PS51081"/>
    </source>
</evidence>
<keyword evidence="3" id="KW-0862">Zinc</keyword>
<gene>
    <name evidence="7" type="ORF">QJS04_geneDACA002989</name>
</gene>
<proteinExistence type="predicted"/>
<sequence>MTISCPYISYGCQEKVNYMQKEIHEKSCIHAPCVCPIPDCAICGSSKQLSIHFASQHQFHRIYNGISSVIMMGVDDPFLVLHADDNHPLFILNNFRGPMGNAVWVTCVRPNCFGVAFRYNIKTKNGGCSLEFWSFTASVRERAELTSPLDTFLLIPHSFSAGEEKLNLNVSILDSGF</sequence>
<keyword evidence="1" id="KW-0479">Metal-binding</keyword>
<comment type="function">
    <text evidence="4">E3 ubiquitin-protein ligase that mediates ubiquitination and subsequent proteasomal degradation of target proteins. E3 ubiquitin ligases accept ubiquitin from an E2 ubiquitin-conjugating enzyme in the form of a thioester and then directly transfers the ubiquitin to targeted substrates. It probably triggers the ubiquitin-mediated degradation of different substrates.</text>
</comment>
<evidence type="ECO:0000256" key="5">
    <source>
        <dbReference type="PROSITE-ProRule" id="PRU00455"/>
    </source>
</evidence>
<organism evidence="7 8">
    <name type="scientific">Acorus gramineus</name>
    <name type="common">Dwarf sweet flag</name>
    <dbReference type="NCBI Taxonomy" id="55184"/>
    <lineage>
        <taxon>Eukaryota</taxon>
        <taxon>Viridiplantae</taxon>
        <taxon>Streptophyta</taxon>
        <taxon>Embryophyta</taxon>
        <taxon>Tracheophyta</taxon>
        <taxon>Spermatophyta</taxon>
        <taxon>Magnoliopsida</taxon>
        <taxon>Liliopsida</taxon>
        <taxon>Acoraceae</taxon>
        <taxon>Acorus</taxon>
    </lineage>
</organism>
<dbReference type="InterPro" id="IPR013010">
    <property type="entry name" value="Znf_SIAH"/>
</dbReference>
<dbReference type="InterPro" id="IPR013083">
    <property type="entry name" value="Znf_RING/FYVE/PHD"/>
</dbReference>
<comment type="caution">
    <text evidence="7">The sequence shown here is derived from an EMBL/GenBank/DDBJ whole genome shotgun (WGS) entry which is preliminary data.</text>
</comment>
<dbReference type="Pfam" id="PF21361">
    <property type="entry name" value="Sina_ZnF"/>
    <property type="match status" value="1"/>
</dbReference>
<evidence type="ECO:0000256" key="3">
    <source>
        <dbReference type="ARBA" id="ARBA00022833"/>
    </source>
</evidence>
<dbReference type="GO" id="GO:0008270">
    <property type="term" value="F:zinc ion binding"/>
    <property type="evidence" value="ECO:0007669"/>
    <property type="project" value="UniProtKB-KW"/>
</dbReference>
<keyword evidence="2 5" id="KW-0863">Zinc-finger</keyword>
<name>A0AAV9BX29_ACOGR</name>
<dbReference type="Proteomes" id="UP001179952">
    <property type="component" value="Unassembled WGS sequence"/>
</dbReference>
<feature type="domain" description="SIAH-type" evidence="6">
    <location>
        <begin position="1"/>
        <end position="58"/>
    </location>
</feature>
<dbReference type="PANTHER" id="PTHR46632:SF16">
    <property type="entry name" value="E3 UBIQUITIN-PROTEIN LIGASE SINA-LIKE 10"/>
    <property type="match status" value="1"/>
</dbReference>
<dbReference type="Gene3D" id="3.30.40.10">
    <property type="entry name" value="Zinc/RING finger domain, C3HC4 (zinc finger)"/>
    <property type="match status" value="1"/>
</dbReference>
<dbReference type="InterPro" id="IPR044286">
    <property type="entry name" value="SINL_plant"/>
</dbReference>
<dbReference type="PANTHER" id="PTHR46632">
    <property type="entry name" value="E3 UBIQUITIN-PROTEIN LIGASE SINA-LIKE 4"/>
    <property type="match status" value="1"/>
</dbReference>
<evidence type="ECO:0000256" key="4">
    <source>
        <dbReference type="ARBA" id="ARBA00024004"/>
    </source>
</evidence>
<evidence type="ECO:0000313" key="8">
    <source>
        <dbReference type="Proteomes" id="UP001179952"/>
    </source>
</evidence>
<evidence type="ECO:0000256" key="1">
    <source>
        <dbReference type="ARBA" id="ARBA00022723"/>
    </source>
</evidence>
<dbReference type="PROSITE" id="PS51081">
    <property type="entry name" value="ZF_SIAH"/>
    <property type="match status" value="1"/>
</dbReference>
<dbReference type="SUPFAM" id="SSF49599">
    <property type="entry name" value="TRAF domain-like"/>
    <property type="match status" value="1"/>
</dbReference>
<reference evidence="7" key="2">
    <citation type="submission" date="2023-06" db="EMBL/GenBank/DDBJ databases">
        <authorList>
            <person name="Ma L."/>
            <person name="Liu K.-W."/>
            <person name="Li Z."/>
            <person name="Hsiao Y.-Y."/>
            <person name="Qi Y."/>
            <person name="Fu T."/>
            <person name="Tang G."/>
            <person name="Zhang D."/>
            <person name="Sun W.-H."/>
            <person name="Liu D.-K."/>
            <person name="Li Y."/>
            <person name="Chen G.-Z."/>
            <person name="Liu X.-D."/>
            <person name="Liao X.-Y."/>
            <person name="Jiang Y.-T."/>
            <person name="Yu X."/>
            <person name="Hao Y."/>
            <person name="Huang J."/>
            <person name="Zhao X.-W."/>
            <person name="Ke S."/>
            <person name="Chen Y.-Y."/>
            <person name="Wu W.-L."/>
            <person name="Hsu J.-L."/>
            <person name="Lin Y.-F."/>
            <person name="Huang M.-D."/>
            <person name="Li C.-Y."/>
            <person name="Huang L."/>
            <person name="Wang Z.-W."/>
            <person name="Zhao X."/>
            <person name="Zhong W.-Y."/>
            <person name="Peng D.-H."/>
            <person name="Ahmad S."/>
            <person name="Lan S."/>
            <person name="Zhang J.-S."/>
            <person name="Tsai W.-C."/>
            <person name="Van De Peer Y."/>
            <person name="Liu Z.-J."/>
        </authorList>
    </citation>
    <scope>NUCLEOTIDE SEQUENCE</scope>
    <source>
        <strain evidence="7">SCP</strain>
        <tissue evidence="7">Leaves</tissue>
    </source>
</reference>
<evidence type="ECO:0000313" key="7">
    <source>
        <dbReference type="EMBL" id="KAK1280478.1"/>
    </source>
</evidence>
<reference evidence="7" key="1">
    <citation type="journal article" date="2023" name="Nat. Commun.">
        <title>Diploid and tetraploid genomes of Acorus and the evolution of monocots.</title>
        <authorList>
            <person name="Ma L."/>
            <person name="Liu K.W."/>
            <person name="Li Z."/>
            <person name="Hsiao Y.Y."/>
            <person name="Qi Y."/>
            <person name="Fu T."/>
            <person name="Tang G.D."/>
            <person name="Zhang D."/>
            <person name="Sun W.H."/>
            <person name="Liu D.K."/>
            <person name="Li Y."/>
            <person name="Chen G.Z."/>
            <person name="Liu X.D."/>
            <person name="Liao X.Y."/>
            <person name="Jiang Y.T."/>
            <person name="Yu X."/>
            <person name="Hao Y."/>
            <person name="Huang J."/>
            <person name="Zhao X.W."/>
            <person name="Ke S."/>
            <person name="Chen Y.Y."/>
            <person name="Wu W.L."/>
            <person name="Hsu J.L."/>
            <person name="Lin Y.F."/>
            <person name="Huang M.D."/>
            <person name="Li C.Y."/>
            <person name="Huang L."/>
            <person name="Wang Z.W."/>
            <person name="Zhao X."/>
            <person name="Zhong W.Y."/>
            <person name="Peng D.H."/>
            <person name="Ahmad S."/>
            <person name="Lan S."/>
            <person name="Zhang J.S."/>
            <person name="Tsai W.C."/>
            <person name="Van de Peer Y."/>
            <person name="Liu Z.J."/>
        </authorList>
    </citation>
    <scope>NUCLEOTIDE SEQUENCE</scope>
    <source>
        <strain evidence="7">SCP</strain>
    </source>
</reference>
<protein>
    <recommendedName>
        <fullName evidence="6">SIAH-type domain-containing protein</fullName>
    </recommendedName>
</protein>
<dbReference type="AlphaFoldDB" id="A0AAV9BX29"/>
<dbReference type="EMBL" id="JAUJYN010000001">
    <property type="protein sequence ID" value="KAK1280478.1"/>
    <property type="molecule type" value="Genomic_DNA"/>
</dbReference>
<evidence type="ECO:0000256" key="2">
    <source>
        <dbReference type="ARBA" id="ARBA00022771"/>
    </source>
</evidence>
<keyword evidence="8" id="KW-1185">Reference proteome</keyword>